<reference evidence="12" key="1">
    <citation type="journal article" date="2018" name="Nat. Microbiol.">
        <title>Leveraging single-cell genomics to expand the fungal tree of life.</title>
        <authorList>
            <person name="Ahrendt S.R."/>
            <person name="Quandt C.A."/>
            <person name="Ciobanu D."/>
            <person name="Clum A."/>
            <person name="Salamov A."/>
            <person name="Andreopoulos B."/>
            <person name="Cheng J.F."/>
            <person name="Woyke T."/>
            <person name="Pelin A."/>
            <person name="Henrissat B."/>
            <person name="Reynolds N.K."/>
            <person name="Benny G.L."/>
            <person name="Smith M.E."/>
            <person name="James T.Y."/>
            <person name="Grigoriev I.V."/>
        </authorList>
    </citation>
    <scope>NUCLEOTIDE SEQUENCE [LARGE SCALE GENOMIC DNA]</scope>
</reference>
<gene>
    <name evidence="11" type="ORF">BJ684DRAFT_20503</name>
</gene>
<evidence type="ECO:0000256" key="5">
    <source>
        <dbReference type="ARBA" id="ARBA00022679"/>
    </source>
</evidence>
<dbReference type="SUPFAM" id="SSF55315">
    <property type="entry name" value="L30e-like"/>
    <property type="match status" value="1"/>
</dbReference>
<keyword evidence="8" id="KW-0496">Mitochondrion</keyword>
<keyword evidence="7" id="KW-0809">Transit peptide</keyword>
<dbReference type="Pfam" id="PF00588">
    <property type="entry name" value="SpoU_methylase"/>
    <property type="match status" value="1"/>
</dbReference>
<name>A0A4P9Y2Z9_9FUNG</name>
<dbReference type="SUPFAM" id="SSF75217">
    <property type="entry name" value="alpha/beta knot"/>
    <property type="match status" value="1"/>
</dbReference>
<dbReference type="InterPro" id="IPR047261">
    <property type="entry name" value="MRM1_MeTrfase_dom"/>
</dbReference>
<sequence length="368" mass="39919">MFRRPTSIFSCSDSRRLVGVKNPAGLTGGLKWSCFPQQSISTSIPPSGQKRSTNRKWGKTKTQEADYLYGYHSVLPALERDRRVIRAVHIRQRDPIAPATPEDRAYRARLLALAQEREVRVEHRTREELSKLSGGRPHQGVVLETDVLRDLPRLTHLTGPVPGGNGGHYYGVPTDAPNHLLPLPPPQVHGRSPLWLALDRIQDPQNLGAILRSAYYFGVDGIILGTKESALPSPTASRASAGAMEFIDHFYHTTRMRTFLQKSAEAGWSIIGPMPPSSSGDEQDGKGGWGGGLPTLSLYPYSSPGPSILVFGNEGQGLGQGLTQVLTHRITIPSGNPTRSPWVDSLNVATTAGILIHALTHSSASNSG</sequence>
<feature type="domain" description="RNA 2-O ribose methyltransferase substrate binding" evidence="10">
    <location>
        <begin position="67"/>
        <end position="151"/>
    </location>
</feature>
<keyword evidence="3" id="KW-0698">rRNA processing</keyword>
<comment type="similarity">
    <text evidence="2">Belongs to the class IV-like SAM-binding methyltransferase superfamily. RNA methyltransferase TrmH family.</text>
</comment>
<proteinExistence type="inferred from homology"/>
<dbReference type="AlphaFoldDB" id="A0A4P9Y2Z9"/>
<dbReference type="GO" id="GO:0005739">
    <property type="term" value="C:mitochondrion"/>
    <property type="evidence" value="ECO:0007669"/>
    <property type="project" value="UniProtKB-SubCell"/>
</dbReference>
<dbReference type="EMBL" id="KZ988143">
    <property type="protein sequence ID" value="RKP12982.1"/>
    <property type="molecule type" value="Genomic_DNA"/>
</dbReference>
<dbReference type="InterPro" id="IPR029026">
    <property type="entry name" value="tRNA_m1G_MTases_N"/>
</dbReference>
<organism evidence="11 12">
    <name type="scientific">Piptocephalis cylindrospora</name>
    <dbReference type="NCBI Taxonomy" id="1907219"/>
    <lineage>
        <taxon>Eukaryota</taxon>
        <taxon>Fungi</taxon>
        <taxon>Fungi incertae sedis</taxon>
        <taxon>Zoopagomycota</taxon>
        <taxon>Zoopagomycotina</taxon>
        <taxon>Zoopagomycetes</taxon>
        <taxon>Zoopagales</taxon>
        <taxon>Piptocephalidaceae</taxon>
        <taxon>Piptocephalis</taxon>
    </lineage>
</organism>
<dbReference type="GO" id="GO:0016435">
    <property type="term" value="F:rRNA (guanine) methyltransferase activity"/>
    <property type="evidence" value="ECO:0007669"/>
    <property type="project" value="TreeGrafter"/>
</dbReference>
<dbReference type="OrthoDB" id="270651at2759"/>
<dbReference type="Gene3D" id="3.40.1280.10">
    <property type="match status" value="1"/>
</dbReference>
<keyword evidence="4 11" id="KW-0489">Methyltransferase</keyword>
<keyword evidence="12" id="KW-1185">Reference proteome</keyword>
<evidence type="ECO:0000256" key="8">
    <source>
        <dbReference type="ARBA" id="ARBA00023128"/>
    </source>
</evidence>
<evidence type="ECO:0000256" key="9">
    <source>
        <dbReference type="ARBA" id="ARBA00034881"/>
    </source>
</evidence>
<dbReference type="InterPro" id="IPR029064">
    <property type="entry name" value="Ribosomal_eL30-like_sf"/>
</dbReference>
<evidence type="ECO:0000256" key="3">
    <source>
        <dbReference type="ARBA" id="ARBA00022552"/>
    </source>
</evidence>
<dbReference type="Pfam" id="PF08032">
    <property type="entry name" value="SpoU_sub_bind"/>
    <property type="match status" value="1"/>
</dbReference>
<evidence type="ECO:0000256" key="4">
    <source>
        <dbReference type="ARBA" id="ARBA00022603"/>
    </source>
</evidence>
<dbReference type="PANTHER" id="PTHR46103">
    <property type="entry name" value="RRNA METHYLTRANSFERASE 1, MITOCHONDRIAL"/>
    <property type="match status" value="1"/>
</dbReference>
<comment type="subcellular location">
    <subcellularLocation>
        <location evidence="1">Mitochondrion</location>
    </subcellularLocation>
</comment>
<dbReference type="PANTHER" id="PTHR46103:SF1">
    <property type="entry name" value="RRNA METHYLTRANSFERASE 1, MITOCHONDRIAL"/>
    <property type="match status" value="1"/>
</dbReference>
<evidence type="ECO:0000256" key="2">
    <source>
        <dbReference type="ARBA" id="ARBA00007228"/>
    </source>
</evidence>
<evidence type="ECO:0000313" key="11">
    <source>
        <dbReference type="EMBL" id="RKP12982.1"/>
    </source>
</evidence>
<dbReference type="InterPro" id="IPR047182">
    <property type="entry name" value="MRM1"/>
</dbReference>
<dbReference type="Gene3D" id="3.30.1330.30">
    <property type="match status" value="1"/>
</dbReference>
<dbReference type="CDD" id="cd18105">
    <property type="entry name" value="SpoU-like_MRM1"/>
    <property type="match status" value="1"/>
</dbReference>
<accession>A0A4P9Y2Z9</accession>
<evidence type="ECO:0000256" key="1">
    <source>
        <dbReference type="ARBA" id="ARBA00004173"/>
    </source>
</evidence>
<dbReference type="InterPro" id="IPR029028">
    <property type="entry name" value="Alpha/beta_knot_MTases"/>
</dbReference>
<dbReference type="GO" id="GO:0003723">
    <property type="term" value="F:RNA binding"/>
    <property type="evidence" value="ECO:0007669"/>
    <property type="project" value="InterPro"/>
</dbReference>
<evidence type="ECO:0000256" key="6">
    <source>
        <dbReference type="ARBA" id="ARBA00022691"/>
    </source>
</evidence>
<protein>
    <recommendedName>
        <fullName evidence="9">rRNA methyltransferase 1, mitochondrial</fullName>
    </recommendedName>
</protein>
<dbReference type="SMART" id="SM00967">
    <property type="entry name" value="SpoU_sub_bind"/>
    <property type="match status" value="1"/>
</dbReference>
<keyword evidence="5 11" id="KW-0808">Transferase</keyword>
<dbReference type="Proteomes" id="UP000267251">
    <property type="component" value="Unassembled WGS sequence"/>
</dbReference>
<evidence type="ECO:0000259" key="10">
    <source>
        <dbReference type="SMART" id="SM00967"/>
    </source>
</evidence>
<evidence type="ECO:0000313" key="12">
    <source>
        <dbReference type="Proteomes" id="UP000267251"/>
    </source>
</evidence>
<keyword evidence="6" id="KW-0949">S-adenosyl-L-methionine</keyword>
<dbReference type="InterPro" id="IPR001537">
    <property type="entry name" value="SpoU_MeTrfase"/>
</dbReference>
<evidence type="ECO:0000256" key="7">
    <source>
        <dbReference type="ARBA" id="ARBA00022946"/>
    </source>
</evidence>
<dbReference type="InterPro" id="IPR013123">
    <property type="entry name" value="SpoU_subst-bd"/>
</dbReference>